<organism evidence="1 2">
    <name type="scientific">Dinoroseobacter phage vBDshPR2C</name>
    <dbReference type="NCBI Taxonomy" id="1498169"/>
    <lineage>
        <taxon>Viruses</taxon>
        <taxon>Duplodnaviria</taxon>
        <taxon>Heunggongvirae</taxon>
        <taxon>Uroviricota</taxon>
        <taxon>Caudoviricetes</taxon>
        <taxon>Schitoviridae</taxon>
        <taxon>Rhodovirinae</taxon>
        <taxon>Baltimorevirus</taxon>
        <taxon>Baltimorevirus DFL12</taxon>
    </lineage>
</organism>
<name>A0A0A7CHP2_9CAUD</name>
<evidence type="ECO:0000313" key="2">
    <source>
        <dbReference type="Proteomes" id="UP000031205"/>
    </source>
</evidence>
<accession>A0A0A7CHP2</accession>
<proteinExistence type="predicted"/>
<evidence type="ECO:0000313" key="1">
    <source>
        <dbReference type="EMBL" id="AID16851.1"/>
    </source>
</evidence>
<gene>
    <name evidence="1" type="ORF">vBDshPR2C_36</name>
</gene>
<sequence>MSILFVGSRASDFGGVAIPETNATYFDSAYSSEAAEVSAIFNVGLTGFQIPHNEAVSGTVWYHFSVYTGTYLTSANNDGYWLALLDVSGSELGRINITDGVYRAQVFGDTTEESLASIAISEATFQTFDIKFTAGANLEMTVYQNGVLQATVTAANTGAKPAPRRISFDHSDMVYSTTANNLKFYYSEVVITDNESTVGWRIATLTPAANGNYNNWNGGYADIVSSKDGLFINSQNTNERQSWTLSAYGGPATTTAVRAVVNTFFGVAGAGGTGPQNIAPFVRHASTDVDGSNMVLGERILVEYTTNPQTSLAWDTADLATLEVGVLSKV</sequence>
<reference evidence="1 2" key="1">
    <citation type="submission" date="2014-05" db="EMBL/GenBank/DDBJ databases">
        <title>Complete Genome Sequence of vBDshPR2C, a New N4-Like Lytic Phage Infecting Dinoroseobacter shibae.</title>
        <authorList>
            <person name="Cai L."/>
            <person name="Zhang R."/>
            <person name="Jiao N."/>
        </authorList>
    </citation>
    <scope>NUCLEOTIDE SEQUENCE [LARGE SCALE GENOMIC DNA]</scope>
</reference>
<protein>
    <submittedName>
        <fullName evidence="1">Uncharacterized protein</fullName>
    </submittedName>
</protein>
<dbReference type="Proteomes" id="UP000031205">
    <property type="component" value="Segment"/>
</dbReference>
<dbReference type="EMBL" id="KJ803031">
    <property type="protein sequence ID" value="AID16851.1"/>
    <property type="molecule type" value="Genomic_DNA"/>
</dbReference>